<comment type="caution">
    <text evidence="3">The sequence shown here is derived from an EMBL/GenBank/DDBJ whole genome shotgun (WGS) entry which is preliminary data.</text>
</comment>
<protein>
    <recommendedName>
        <fullName evidence="2">DUF3074 domain-containing protein</fullName>
    </recommendedName>
</protein>
<gene>
    <name evidence="3" type="ORF">QIS74_00731</name>
</gene>
<dbReference type="EMBL" id="JASAOK010000001">
    <property type="protein sequence ID" value="KAK6227176.1"/>
    <property type="molecule type" value="Genomic_DNA"/>
</dbReference>
<feature type="coiled-coil region" evidence="1">
    <location>
        <begin position="398"/>
        <end position="425"/>
    </location>
</feature>
<name>A0AAV9TUD0_9PEZI</name>
<evidence type="ECO:0000313" key="4">
    <source>
        <dbReference type="Proteomes" id="UP001327957"/>
    </source>
</evidence>
<accession>A0AAV9TUD0</accession>
<evidence type="ECO:0000259" key="2">
    <source>
        <dbReference type="Pfam" id="PF11274"/>
    </source>
</evidence>
<reference evidence="3 4" key="1">
    <citation type="submission" date="2023-04" db="EMBL/GenBank/DDBJ databases">
        <title>Colletotrichum tabacum stain YC1 causing leaf anthracnose on Nicotiana tabacum(L.) cv.</title>
        <authorList>
            <person name="Ji Z."/>
            <person name="Wang M."/>
            <person name="Zhang J."/>
            <person name="Wang N."/>
            <person name="Zhou Z."/>
        </authorList>
    </citation>
    <scope>NUCLEOTIDE SEQUENCE [LARGE SCALE GENOMIC DNA]</scope>
    <source>
        <strain evidence="3 4">YC1</strain>
    </source>
</reference>
<keyword evidence="4" id="KW-1185">Reference proteome</keyword>
<dbReference type="PANTHER" id="PTHR40370:SF1">
    <property type="entry name" value="DUF3074 DOMAIN-CONTAINING PROTEIN"/>
    <property type="match status" value="1"/>
</dbReference>
<sequence length="608" mass="67748">MNTEDENLGPLVRLWGIRTEQLPDSSATKADLAPFLIAVLQEAVPFIDAVAPKDGTARPNEWKAKGTKTFPESTAPVEQYERIISAVELEKEAARNQLPNNNSISTETWACRRSVHKDRPGKGTAAWEEFVKCFKNDHVEAEKAFTPNVMETREALMWDCKGVVVEEAGLLWEDFKVGVSEIKHKLGMPLKNRVFPELIVSAKARGVDEFVVVSMPVTDLAESDHGQLVKDKGVVVGAYVSVERVRRLPTGAIEWIMATASDAKGMLPVWIQAKAVLGVVSKDVALFLGWIAEEREQGTSVGKWTAVKGDGGGGEVASNTPNGLGAASNTIPATQLAFNTSHIVILQELLTMRRTLEGISRRQEASDETIRTSETRLQELQPMPKRLDDMGFELNSHYLLAEDKIRRQEAEIRALADKIVRSDEERLVLDRKVEQLSTKISLQATQADPEENGSTRFASKRKEQEALPAYEPNEQPMPCEVVSHRPSIMTVPPTTPAPKRLKIEYPRLAKRQVLSFRKYMQASKNDYQKAPPKTGSDMRRFINQFIEGVQDRNVSNNLQDQILAQFPSKVRRSKSIRGPRSIVIEGNLHWDDVCQVASLLQTGKGAEE</sequence>
<keyword evidence="1" id="KW-0175">Coiled coil</keyword>
<dbReference type="AlphaFoldDB" id="A0AAV9TUD0"/>
<evidence type="ECO:0000256" key="1">
    <source>
        <dbReference type="SAM" id="Coils"/>
    </source>
</evidence>
<evidence type="ECO:0000313" key="3">
    <source>
        <dbReference type="EMBL" id="KAK6227176.1"/>
    </source>
</evidence>
<dbReference type="Pfam" id="PF11274">
    <property type="entry name" value="DUF3074"/>
    <property type="match status" value="1"/>
</dbReference>
<organism evidence="3 4">
    <name type="scientific">Colletotrichum tabaci</name>
    <dbReference type="NCBI Taxonomy" id="1209068"/>
    <lineage>
        <taxon>Eukaryota</taxon>
        <taxon>Fungi</taxon>
        <taxon>Dikarya</taxon>
        <taxon>Ascomycota</taxon>
        <taxon>Pezizomycotina</taxon>
        <taxon>Sordariomycetes</taxon>
        <taxon>Hypocreomycetidae</taxon>
        <taxon>Glomerellales</taxon>
        <taxon>Glomerellaceae</taxon>
        <taxon>Colletotrichum</taxon>
        <taxon>Colletotrichum destructivum species complex</taxon>
    </lineage>
</organism>
<dbReference type="Proteomes" id="UP001327957">
    <property type="component" value="Unassembled WGS sequence"/>
</dbReference>
<dbReference type="PANTHER" id="PTHR40370">
    <property type="entry name" value="EXPRESSED PROTEIN"/>
    <property type="match status" value="1"/>
</dbReference>
<dbReference type="InterPro" id="IPR024500">
    <property type="entry name" value="DUF3074"/>
</dbReference>
<feature type="domain" description="DUF3074" evidence="2">
    <location>
        <begin position="109"/>
        <end position="291"/>
    </location>
</feature>
<proteinExistence type="predicted"/>